<sequence>MARDMSLLLERAFDKFKGTAMTEAGMIINTIPDWINDPSPKERAFWLYGPAGAGKSAIAHSIAVLLQDISEDSRYAASFFFARDEIGGGDGSKLFSTLAYQFALKFPSFRSQIDDAMLDNPTLPTRSKRVQSKILLLLSKAIIEHNIPLRRPEYWIADSFDIGPFTGIARSICLRDDEDTDKNIAKVLHEGFKRIYNDNIRIMASVPRTWPSERVIKRFVRESSGQYVLVPIFSIRDYVI</sequence>
<dbReference type="Proteomes" id="UP000283269">
    <property type="component" value="Unassembled WGS sequence"/>
</dbReference>
<evidence type="ECO:0000256" key="1">
    <source>
        <dbReference type="ARBA" id="ARBA00022737"/>
    </source>
</evidence>
<evidence type="ECO:0000313" key="3">
    <source>
        <dbReference type="EMBL" id="PPQ80390.1"/>
    </source>
</evidence>
<reference evidence="3 4" key="1">
    <citation type="journal article" date="2018" name="Evol. Lett.">
        <title>Horizontal gene cluster transfer increased hallucinogenic mushroom diversity.</title>
        <authorList>
            <person name="Reynolds H.T."/>
            <person name="Vijayakumar V."/>
            <person name="Gluck-Thaler E."/>
            <person name="Korotkin H.B."/>
            <person name="Matheny P.B."/>
            <person name="Slot J.C."/>
        </authorList>
    </citation>
    <scope>NUCLEOTIDE SEQUENCE [LARGE SCALE GENOMIC DNA]</scope>
    <source>
        <strain evidence="3 4">2631</strain>
    </source>
</reference>
<keyword evidence="4" id="KW-1185">Reference proteome</keyword>
<gene>
    <name evidence="3" type="ORF">CVT25_001707</name>
</gene>
<protein>
    <recommendedName>
        <fullName evidence="2">Nephrocystin 3-like N-terminal domain-containing protein</fullName>
    </recommendedName>
</protein>
<name>A0A409WPG7_PSICY</name>
<dbReference type="OrthoDB" id="194358at2759"/>
<feature type="domain" description="Nephrocystin 3-like N-terminal" evidence="2">
    <location>
        <begin position="32"/>
        <end position="161"/>
    </location>
</feature>
<dbReference type="Pfam" id="PF24883">
    <property type="entry name" value="NPHP3_N"/>
    <property type="match status" value="1"/>
</dbReference>
<dbReference type="InterPro" id="IPR056884">
    <property type="entry name" value="NPHP3-like_N"/>
</dbReference>
<organism evidence="3 4">
    <name type="scientific">Psilocybe cyanescens</name>
    <dbReference type="NCBI Taxonomy" id="93625"/>
    <lineage>
        <taxon>Eukaryota</taxon>
        <taxon>Fungi</taxon>
        <taxon>Dikarya</taxon>
        <taxon>Basidiomycota</taxon>
        <taxon>Agaricomycotina</taxon>
        <taxon>Agaricomycetes</taxon>
        <taxon>Agaricomycetidae</taxon>
        <taxon>Agaricales</taxon>
        <taxon>Agaricineae</taxon>
        <taxon>Strophariaceae</taxon>
        <taxon>Psilocybe</taxon>
    </lineage>
</organism>
<dbReference type="STRING" id="93625.A0A409WPG7"/>
<proteinExistence type="predicted"/>
<comment type="caution">
    <text evidence="3">The sequence shown here is derived from an EMBL/GenBank/DDBJ whole genome shotgun (WGS) entry which is preliminary data.</text>
</comment>
<keyword evidence="1" id="KW-0677">Repeat</keyword>
<dbReference type="SUPFAM" id="SSF52540">
    <property type="entry name" value="P-loop containing nucleoside triphosphate hydrolases"/>
    <property type="match status" value="1"/>
</dbReference>
<dbReference type="InterPro" id="IPR027417">
    <property type="entry name" value="P-loop_NTPase"/>
</dbReference>
<dbReference type="Gene3D" id="3.40.50.300">
    <property type="entry name" value="P-loop containing nucleotide triphosphate hydrolases"/>
    <property type="match status" value="1"/>
</dbReference>
<evidence type="ECO:0000259" key="2">
    <source>
        <dbReference type="Pfam" id="PF24883"/>
    </source>
</evidence>
<dbReference type="AlphaFoldDB" id="A0A409WPG7"/>
<accession>A0A409WPG7</accession>
<evidence type="ECO:0000313" key="4">
    <source>
        <dbReference type="Proteomes" id="UP000283269"/>
    </source>
</evidence>
<dbReference type="EMBL" id="NHYD01003333">
    <property type="protein sequence ID" value="PPQ80390.1"/>
    <property type="molecule type" value="Genomic_DNA"/>
</dbReference>
<dbReference type="InParanoid" id="A0A409WPG7"/>